<evidence type="ECO:0000313" key="1">
    <source>
        <dbReference type="EMBL" id="MBB4686186.1"/>
    </source>
</evidence>
<comment type="caution">
    <text evidence="1">The sequence shown here is derived from an EMBL/GenBank/DDBJ whole genome shotgun (WGS) entry which is preliminary data.</text>
</comment>
<dbReference type="Proteomes" id="UP000581769">
    <property type="component" value="Unassembled WGS sequence"/>
</dbReference>
<proteinExistence type="predicted"/>
<sequence length="119" mass="12562">MPEGYIVDPGQLRKHAAGTEQIGGRADVAADAGNQVTDMDQAYGLICRPIAWLLKGPQEKASEAIGESAKALHKTGEHLGKAADQYEAEEQRIVAQLEQILKKLDSMRPPAVGASGGGN</sequence>
<dbReference type="EMBL" id="JACHMG010000001">
    <property type="protein sequence ID" value="MBB4686186.1"/>
    <property type="molecule type" value="Genomic_DNA"/>
</dbReference>
<protein>
    <recommendedName>
        <fullName evidence="3">Excreted virulence factor EspC (Type VII ESX diderm)</fullName>
    </recommendedName>
</protein>
<dbReference type="InterPro" id="IPR022536">
    <property type="entry name" value="EspC"/>
</dbReference>
<evidence type="ECO:0008006" key="3">
    <source>
        <dbReference type="Google" id="ProtNLM"/>
    </source>
</evidence>
<accession>A0A840IUM3</accession>
<gene>
    <name evidence="1" type="ORF">BJY18_003671</name>
</gene>
<dbReference type="GO" id="GO:0009306">
    <property type="term" value="P:protein secretion"/>
    <property type="evidence" value="ECO:0007669"/>
    <property type="project" value="InterPro"/>
</dbReference>
<dbReference type="Pfam" id="PF10824">
    <property type="entry name" value="T7SS_ESX_EspC"/>
    <property type="match status" value="1"/>
</dbReference>
<keyword evidence="2" id="KW-1185">Reference proteome</keyword>
<dbReference type="AlphaFoldDB" id="A0A840IUM3"/>
<name>A0A840IUM3_9PSEU</name>
<reference evidence="1 2" key="1">
    <citation type="submission" date="2020-08" db="EMBL/GenBank/DDBJ databases">
        <title>Sequencing the genomes of 1000 actinobacteria strains.</title>
        <authorList>
            <person name="Klenk H.-P."/>
        </authorList>
    </citation>
    <scope>NUCLEOTIDE SEQUENCE [LARGE SCALE GENOMIC DNA]</scope>
    <source>
        <strain evidence="1 2">DSM 45859</strain>
    </source>
</reference>
<organism evidence="1 2">
    <name type="scientific">Amycolatopsis jiangsuensis</name>
    <dbReference type="NCBI Taxonomy" id="1181879"/>
    <lineage>
        <taxon>Bacteria</taxon>
        <taxon>Bacillati</taxon>
        <taxon>Actinomycetota</taxon>
        <taxon>Actinomycetes</taxon>
        <taxon>Pseudonocardiales</taxon>
        <taxon>Pseudonocardiaceae</taxon>
        <taxon>Amycolatopsis</taxon>
    </lineage>
</organism>
<dbReference type="RefSeq" id="WP_184781096.1">
    <property type="nucleotide sequence ID" value="NZ_JACHMG010000001.1"/>
</dbReference>
<evidence type="ECO:0000313" key="2">
    <source>
        <dbReference type="Proteomes" id="UP000581769"/>
    </source>
</evidence>